<accession>A0A8H6S5Y9</accession>
<dbReference type="GeneID" id="59350709"/>
<dbReference type="OrthoDB" id="3188866at2759"/>
<dbReference type="AlphaFoldDB" id="A0A8H6S5Y9"/>
<evidence type="ECO:0000313" key="2">
    <source>
        <dbReference type="EMBL" id="KAF7292691.1"/>
    </source>
</evidence>
<comment type="caution">
    <text evidence="2">The sequence shown here is derived from an EMBL/GenBank/DDBJ whole genome shotgun (WGS) entry which is preliminary data.</text>
</comment>
<dbReference type="EMBL" id="JACAZF010000011">
    <property type="protein sequence ID" value="KAF7292691.1"/>
    <property type="molecule type" value="Genomic_DNA"/>
</dbReference>
<organism evidence="2 3">
    <name type="scientific">Mycena indigotica</name>
    <dbReference type="NCBI Taxonomy" id="2126181"/>
    <lineage>
        <taxon>Eukaryota</taxon>
        <taxon>Fungi</taxon>
        <taxon>Dikarya</taxon>
        <taxon>Basidiomycota</taxon>
        <taxon>Agaricomycotina</taxon>
        <taxon>Agaricomycetes</taxon>
        <taxon>Agaricomycetidae</taxon>
        <taxon>Agaricales</taxon>
        <taxon>Marasmiineae</taxon>
        <taxon>Mycenaceae</taxon>
        <taxon>Mycena</taxon>
    </lineage>
</organism>
<keyword evidence="3" id="KW-1185">Reference proteome</keyword>
<evidence type="ECO:0000256" key="1">
    <source>
        <dbReference type="SAM" id="MobiDB-lite"/>
    </source>
</evidence>
<evidence type="ECO:0008006" key="4">
    <source>
        <dbReference type="Google" id="ProtNLM"/>
    </source>
</evidence>
<proteinExistence type="predicted"/>
<feature type="compositionally biased region" description="Acidic residues" evidence="1">
    <location>
        <begin position="139"/>
        <end position="153"/>
    </location>
</feature>
<reference evidence="2" key="1">
    <citation type="submission" date="2020-05" db="EMBL/GenBank/DDBJ databases">
        <title>Mycena genomes resolve the evolution of fungal bioluminescence.</title>
        <authorList>
            <person name="Tsai I.J."/>
        </authorList>
    </citation>
    <scope>NUCLEOTIDE SEQUENCE</scope>
    <source>
        <strain evidence="2">171206Taipei</strain>
    </source>
</reference>
<feature type="compositionally biased region" description="Polar residues" evidence="1">
    <location>
        <begin position="1"/>
        <end position="12"/>
    </location>
</feature>
<dbReference type="RefSeq" id="XP_037215119.1">
    <property type="nucleotide sequence ID" value="XM_037368193.1"/>
</dbReference>
<evidence type="ECO:0000313" key="3">
    <source>
        <dbReference type="Proteomes" id="UP000636479"/>
    </source>
</evidence>
<sequence>MDSATARQTGHQSRTHSRSPTRKSTSFSPNPSLLASLSSPHRSPPPSPAFSLEAHRAIARLVTRRSDLAALCLVSRAFCRVSQAILYNTVHFNDLKGGALVCETLVANAGLARRVKAMTIQIWARPRRAEQGTAHANAEEEASEEDSESEGASDESRGDDRSEAELETPAEFWALVAKTLVKTINLRHLVVDISSPISTAVEYAWSLGGAECPFRLHTFHCDFDWDANLVAFLETQTELYDLYVRDYRDLALLSSPLSPQEVSPPIALHNNNSPLPALTTLECTFSEAAVLLSPGRPLSRLKTAFSTPPHIANREPEIRLLISALRRSNAPLISLDVGDAPLPGATAEAETASMQLLQRVAHARAMTMARELRYFGTLILPVGGRKRLQFYGILIRLSALRCVELDVTSWKPPPSSSPALRALAAELRLYCKDITTIVFVHGEDLQRTIVAVDAVTGVLKVDRSAMPDHLWREI</sequence>
<feature type="region of interest" description="Disordered" evidence="1">
    <location>
        <begin position="129"/>
        <end position="163"/>
    </location>
</feature>
<feature type="compositionally biased region" description="Low complexity" evidence="1">
    <location>
        <begin position="26"/>
        <end position="41"/>
    </location>
</feature>
<feature type="compositionally biased region" description="Basic and acidic residues" evidence="1">
    <location>
        <begin position="154"/>
        <end position="163"/>
    </location>
</feature>
<protein>
    <recommendedName>
        <fullName evidence="4">F-box domain-containing protein</fullName>
    </recommendedName>
</protein>
<name>A0A8H6S5Y9_9AGAR</name>
<gene>
    <name evidence="2" type="ORF">MIND_01167300</name>
</gene>
<feature type="region of interest" description="Disordered" evidence="1">
    <location>
        <begin position="1"/>
        <end position="49"/>
    </location>
</feature>
<dbReference type="Proteomes" id="UP000636479">
    <property type="component" value="Unassembled WGS sequence"/>
</dbReference>